<evidence type="ECO:0000256" key="2">
    <source>
        <dbReference type="ARBA" id="ARBA00022490"/>
    </source>
</evidence>
<dbReference type="CDD" id="cd11572">
    <property type="entry name" value="RlmI_M_like"/>
    <property type="match status" value="1"/>
</dbReference>
<evidence type="ECO:0000256" key="5">
    <source>
        <dbReference type="ARBA" id="ARBA00022679"/>
    </source>
</evidence>
<accession>A0A9D7SV27</accession>
<dbReference type="SUPFAM" id="SSF53335">
    <property type="entry name" value="S-adenosyl-L-methionine-dependent methyltransferases"/>
    <property type="match status" value="1"/>
</dbReference>
<dbReference type="PANTHER" id="PTHR42873:SF1">
    <property type="entry name" value="S-ADENOSYLMETHIONINE-DEPENDENT METHYLTRANSFERASE DOMAIN-CONTAINING PROTEIN"/>
    <property type="match status" value="1"/>
</dbReference>
<keyword evidence="3" id="KW-0698">rRNA processing</keyword>
<comment type="similarity">
    <text evidence="8">Belongs to the methyltransferase superfamily. RlmI family.</text>
</comment>
<reference evidence="10 11" key="1">
    <citation type="submission" date="2020-10" db="EMBL/GenBank/DDBJ databases">
        <title>Connecting structure to function with the recovery of over 1000 high-quality activated sludge metagenome-assembled genomes encoding full-length rRNA genes using long-read sequencing.</title>
        <authorList>
            <person name="Singleton C.M."/>
            <person name="Petriglieri F."/>
            <person name="Kristensen J.M."/>
            <person name="Kirkegaard R.H."/>
            <person name="Michaelsen T.Y."/>
            <person name="Andersen M.H."/>
            <person name="Karst S.M."/>
            <person name="Dueholm M.S."/>
            <person name="Nielsen P.H."/>
            <person name="Albertsen M."/>
        </authorList>
    </citation>
    <scope>NUCLEOTIDE SEQUENCE [LARGE SCALE GENOMIC DNA]</scope>
    <source>
        <strain evidence="10">Ribe_18-Q3-R11-54_MAXAC.273</strain>
    </source>
</reference>
<dbReference type="GO" id="GO:0005737">
    <property type="term" value="C:cytoplasm"/>
    <property type="evidence" value="ECO:0007669"/>
    <property type="project" value="UniProtKB-SubCell"/>
</dbReference>
<dbReference type="InterPro" id="IPR036974">
    <property type="entry name" value="PUA_sf"/>
</dbReference>
<dbReference type="GO" id="GO:0003723">
    <property type="term" value="F:RNA binding"/>
    <property type="evidence" value="ECO:0007669"/>
    <property type="project" value="UniProtKB-KW"/>
</dbReference>
<dbReference type="Pfam" id="PF10672">
    <property type="entry name" value="Methyltrans_SAM"/>
    <property type="match status" value="1"/>
</dbReference>
<dbReference type="InterPro" id="IPR041532">
    <property type="entry name" value="RlmI-like_PUA"/>
</dbReference>
<dbReference type="InterPro" id="IPR002478">
    <property type="entry name" value="PUA"/>
</dbReference>
<dbReference type="PROSITE" id="PS50890">
    <property type="entry name" value="PUA"/>
    <property type="match status" value="1"/>
</dbReference>
<evidence type="ECO:0000259" key="9">
    <source>
        <dbReference type="SMART" id="SM00359"/>
    </source>
</evidence>
<evidence type="ECO:0000256" key="4">
    <source>
        <dbReference type="ARBA" id="ARBA00022603"/>
    </source>
</evidence>
<evidence type="ECO:0000313" key="11">
    <source>
        <dbReference type="Proteomes" id="UP000808337"/>
    </source>
</evidence>
<evidence type="ECO:0000256" key="3">
    <source>
        <dbReference type="ARBA" id="ARBA00022552"/>
    </source>
</evidence>
<proteinExistence type="inferred from homology"/>
<dbReference type="InterPro" id="IPR029063">
    <property type="entry name" value="SAM-dependent_MTases_sf"/>
</dbReference>
<dbReference type="SMART" id="SM00359">
    <property type="entry name" value="PUA"/>
    <property type="match status" value="1"/>
</dbReference>
<dbReference type="Gene3D" id="3.30.750.80">
    <property type="entry name" value="RNA methyltransferase domain (HRMD) like"/>
    <property type="match status" value="1"/>
</dbReference>
<keyword evidence="6" id="KW-0949">S-adenosyl-L-methionine</keyword>
<dbReference type="CDD" id="cd02440">
    <property type="entry name" value="AdoMet_MTases"/>
    <property type="match status" value="1"/>
</dbReference>
<dbReference type="EMBL" id="JADKGY010000006">
    <property type="protein sequence ID" value="MBK9982626.1"/>
    <property type="molecule type" value="Genomic_DNA"/>
</dbReference>
<dbReference type="PANTHER" id="PTHR42873">
    <property type="entry name" value="RIBOSOMAL RNA LARGE SUBUNIT METHYLTRANSFERASE"/>
    <property type="match status" value="1"/>
</dbReference>
<evidence type="ECO:0000256" key="6">
    <source>
        <dbReference type="ARBA" id="ARBA00022691"/>
    </source>
</evidence>
<keyword evidence="2" id="KW-0963">Cytoplasm</keyword>
<feature type="domain" description="PUA" evidence="9">
    <location>
        <begin position="4"/>
        <end position="87"/>
    </location>
</feature>
<evidence type="ECO:0000256" key="1">
    <source>
        <dbReference type="ARBA" id="ARBA00004496"/>
    </source>
</evidence>
<keyword evidence="7" id="KW-0694">RNA-binding</keyword>
<dbReference type="Gene3D" id="3.40.50.150">
    <property type="entry name" value="Vaccinia Virus protein VP39"/>
    <property type="match status" value="1"/>
</dbReference>
<organism evidence="10 11">
    <name type="scientific">Candidatus Opimibacter skivensis</name>
    <dbReference type="NCBI Taxonomy" id="2982028"/>
    <lineage>
        <taxon>Bacteria</taxon>
        <taxon>Pseudomonadati</taxon>
        <taxon>Bacteroidota</taxon>
        <taxon>Saprospiria</taxon>
        <taxon>Saprospirales</taxon>
        <taxon>Saprospiraceae</taxon>
        <taxon>Candidatus Opimibacter</taxon>
    </lineage>
</organism>
<evidence type="ECO:0000313" key="10">
    <source>
        <dbReference type="EMBL" id="MBK9982626.1"/>
    </source>
</evidence>
<dbReference type="GO" id="GO:0006364">
    <property type="term" value="P:rRNA processing"/>
    <property type="evidence" value="ECO:0007669"/>
    <property type="project" value="UniProtKB-KW"/>
</dbReference>
<dbReference type="Proteomes" id="UP000808337">
    <property type="component" value="Unassembled WGS sequence"/>
</dbReference>
<name>A0A9D7SV27_9BACT</name>
<gene>
    <name evidence="10" type="ORF">IPP15_09390</name>
</gene>
<evidence type="ECO:0000256" key="7">
    <source>
        <dbReference type="ARBA" id="ARBA00022884"/>
    </source>
</evidence>
<keyword evidence="4 10" id="KW-0489">Methyltransferase</keyword>
<dbReference type="SUPFAM" id="SSF88697">
    <property type="entry name" value="PUA domain-like"/>
    <property type="match status" value="1"/>
</dbReference>
<protein>
    <submittedName>
        <fullName evidence="10">Class I SAM-dependent rRNA methyltransferase</fullName>
    </submittedName>
</protein>
<dbReference type="GO" id="GO:0008168">
    <property type="term" value="F:methyltransferase activity"/>
    <property type="evidence" value="ECO:0007669"/>
    <property type="project" value="UniProtKB-KW"/>
</dbReference>
<dbReference type="CDD" id="cd21153">
    <property type="entry name" value="PUA_RlmI"/>
    <property type="match status" value="1"/>
</dbReference>
<dbReference type="Pfam" id="PF17785">
    <property type="entry name" value="PUA_3"/>
    <property type="match status" value="1"/>
</dbReference>
<keyword evidence="5" id="KW-0808">Transferase</keyword>
<sequence length="394" mass="43970">MDIPGIKLHKGREESVLRRHPWIFSRAIHSATDGLEDGSTVTIHDSRGDVIGVGHYQDSSLAVRIITFKEEDIDVAFWQIRLHEAAQYRMRLGLYKPGHTEAFRLVHGEGDQLPGLIIDVYGEVAVLQAHSIGMHKARTEIAEALTKMEMLKIKSVYSKSHDALPAEYAKETIDEWLIGETSAELIVHEGGIRFHIDVVAGQKTGFFLDQHENRELVRRYSNEKSVLNCFCYTGGFSLYALDGGATEVTSVDTSVSALSILDKNLTINKFKGAHSSVKDNVMTYLTTHETLYDIVIVDPPAFAKNLSKRHNAIQAYKRLNILAMARVKKGGMLFTFSCSQVVDKEMFHNTIVAAAIESGRLARVSHELSQGPDHPVSIFHPEGHYLKGLALYMD</sequence>
<dbReference type="Gene3D" id="2.30.130.10">
    <property type="entry name" value="PUA domain"/>
    <property type="match status" value="1"/>
</dbReference>
<dbReference type="InterPro" id="IPR019614">
    <property type="entry name" value="SAM-dep_methyl-trfase"/>
</dbReference>
<dbReference type="InterPro" id="IPR015947">
    <property type="entry name" value="PUA-like_sf"/>
</dbReference>
<dbReference type="GO" id="GO:0032259">
    <property type="term" value="P:methylation"/>
    <property type="evidence" value="ECO:0007669"/>
    <property type="project" value="UniProtKB-KW"/>
</dbReference>
<dbReference type="AlphaFoldDB" id="A0A9D7SV27"/>
<evidence type="ECO:0000256" key="8">
    <source>
        <dbReference type="ARBA" id="ARBA00038091"/>
    </source>
</evidence>
<comment type="caution">
    <text evidence="10">The sequence shown here is derived from an EMBL/GenBank/DDBJ whole genome shotgun (WGS) entry which is preliminary data.</text>
</comment>
<comment type="subcellular location">
    <subcellularLocation>
        <location evidence="1">Cytoplasm</location>
    </subcellularLocation>
</comment>